<protein>
    <submittedName>
        <fullName evidence="1">Quinol monooxygenase YgiN</fullName>
    </submittedName>
</protein>
<dbReference type="EMBL" id="JAUSVR010000026">
    <property type="protein sequence ID" value="MDQ0513323.1"/>
    <property type="molecule type" value="Genomic_DNA"/>
</dbReference>
<evidence type="ECO:0000313" key="2">
    <source>
        <dbReference type="Proteomes" id="UP001235094"/>
    </source>
</evidence>
<dbReference type="SUPFAM" id="SSF54909">
    <property type="entry name" value="Dimeric alpha+beta barrel"/>
    <property type="match status" value="1"/>
</dbReference>
<name>A0ABU0LX91_9HYPH</name>
<keyword evidence="2" id="KW-1185">Reference proteome</keyword>
<dbReference type="Gene3D" id="3.30.70.100">
    <property type="match status" value="1"/>
</dbReference>
<keyword evidence="1" id="KW-0503">Monooxygenase</keyword>
<gene>
    <name evidence="1" type="ORF">QOZ99_004242</name>
</gene>
<keyword evidence="1" id="KW-0560">Oxidoreductase</keyword>
<dbReference type="GO" id="GO:0004497">
    <property type="term" value="F:monooxygenase activity"/>
    <property type="evidence" value="ECO:0007669"/>
    <property type="project" value="UniProtKB-KW"/>
</dbReference>
<comment type="caution">
    <text evidence="1">The sequence shown here is derived from an EMBL/GenBank/DDBJ whole genome shotgun (WGS) entry which is preliminary data.</text>
</comment>
<dbReference type="Proteomes" id="UP001235094">
    <property type="component" value="Unassembled WGS sequence"/>
</dbReference>
<reference evidence="1 2" key="1">
    <citation type="submission" date="2023-07" db="EMBL/GenBank/DDBJ databases">
        <title>Genomic Encyclopedia of Type Strains, Phase IV (KMG-IV): sequencing the most valuable type-strain genomes for metagenomic binning, comparative biology and taxonomic classification.</title>
        <authorList>
            <person name="Goeker M."/>
        </authorList>
    </citation>
    <scope>NUCLEOTIDE SEQUENCE [LARGE SCALE GENOMIC DNA]</scope>
    <source>
        <strain evidence="1 2">DSM 15561</strain>
    </source>
</reference>
<sequence length="100" mass="10624">MTSMSLYVELKARPGKEEVVAAFLAGARTLVEAEPGTIAWFAVRFDSDTFAIFDAFDDETGREAHLAGQVAAALMAQADDLLATPPVIRKGSVLADKLPA</sequence>
<evidence type="ECO:0000313" key="1">
    <source>
        <dbReference type="EMBL" id="MDQ0513323.1"/>
    </source>
</evidence>
<proteinExistence type="predicted"/>
<dbReference type="RefSeq" id="WP_306891953.1">
    <property type="nucleotide sequence ID" value="NZ_JAUSVR010000026.1"/>
</dbReference>
<organism evidence="1 2">
    <name type="scientific">Ancylobacter amanitiformis</name>
    <dbReference type="NCBI Taxonomy" id="217069"/>
    <lineage>
        <taxon>Bacteria</taxon>
        <taxon>Pseudomonadati</taxon>
        <taxon>Pseudomonadota</taxon>
        <taxon>Alphaproteobacteria</taxon>
        <taxon>Hyphomicrobiales</taxon>
        <taxon>Xanthobacteraceae</taxon>
        <taxon>Ancylobacter</taxon>
    </lineage>
</organism>
<accession>A0ABU0LX91</accession>
<dbReference type="InterPro" id="IPR011008">
    <property type="entry name" value="Dimeric_a/b-barrel"/>
</dbReference>